<keyword evidence="2" id="KW-1185">Reference proteome</keyword>
<dbReference type="RefSeq" id="WP_113900311.1">
    <property type="nucleotide sequence ID" value="NZ_JBHSOM010000018.1"/>
</dbReference>
<dbReference type="EMBL" id="SAVA01000014">
    <property type="protein sequence ID" value="RWR48828.1"/>
    <property type="molecule type" value="Genomic_DNA"/>
</dbReference>
<dbReference type="Proteomes" id="UP000288071">
    <property type="component" value="Unassembled WGS sequence"/>
</dbReference>
<organism evidence="1 2">
    <name type="scientific">Paenirhodobacter huangdaonensis</name>
    <dbReference type="NCBI Taxonomy" id="2501515"/>
    <lineage>
        <taxon>Bacteria</taxon>
        <taxon>Pseudomonadati</taxon>
        <taxon>Pseudomonadota</taxon>
        <taxon>Alphaproteobacteria</taxon>
        <taxon>Rhodobacterales</taxon>
        <taxon>Rhodobacter group</taxon>
        <taxon>Paenirhodobacter</taxon>
    </lineage>
</organism>
<proteinExistence type="predicted"/>
<comment type="caution">
    <text evidence="1">The sequence shown here is derived from an EMBL/GenBank/DDBJ whole genome shotgun (WGS) entry which is preliminary data.</text>
</comment>
<dbReference type="AlphaFoldDB" id="A0A3S3MMK9"/>
<gene>
    <name evidence="1" type="ORF">EOW66_17860</name>
</gene>
<accession>A0A3S3MMK9</accession>
<evidence type="ECO:0000313" key="1">
    <source>
        <dbReference type="EMBL" id="RWR48828.1"/>
    </source>
</evidence>
<reference evidence="1 2" key="1">
    <citation type="submission" date="2019-01" db="EMBL/GenBank/DDBJ databases">
        <title>Sinorhodobacter populi sp. nov. isolated from the symptomatic bark tissue of Populus euramericana canker.</title>
        <authorList>
            <person name="Xu G."/>
        </authorList>
    </citation>
    <scope>NUCLEOTIDE SEQUENCE [LARGE SCALE GENOMIC DNA]</scope>
    <source>
        <strain evidence="1 2">CGMCC 1.12963</strain>
    </source>
</reference>
<evidence type="ECO:0000313" key="2">
    <source>
        <dbReference type="Proteomes" id="UP000288071"/>
    </source>
</evidence>
<name>A0A3S3MMK9_9RHOB</name>
<reference evidence="2" key="2">
    <citation type="submission" date="2019-01" db="EMBL/GenBank/DDBJ databases">
        <title>Sinorhodobacter populi sp. nov. isolated from the symptomatic bark tissue of Populus euramericana canker.</title>
        <authorList>
            <person name="Li Y."/>
        </authorList>
    </citation>
    <scope>NUCLEOTIDE SEQUENCE [LARGE SCALE GENOMIC DNA]</scope>
    <source>
        <strain evidence="2">CGMCC 1.12963</strain>
    </source>
</reference>
<protein>
    <submittedName>
        <fullName evidence="1">Uncharacterized protein</fullName>
    </submittedName>
</protein>
<sequence length="59" mass="6797">MNPLWFMRMAKWARRPPSMTQVKIVGAVLAIAVAIVLADKLGFWPDWARLDRAARPRLH</sequence>